<feature type="transmembrane region" description="Helical" evidence="11">
    <location>
        <begin position="269"/>
        <end position="287"/>
    </location>
</feature>
<evidence type="ECO:0000256" key="5">
    <source>
        <dbReference type="ARBA" id="ARBA00022692"/>
    </source>
</evidence>
<feature type="transmembrane region" description="Helical" evidence="11">
    <location>
        <begin position="322"/>
        <end position="344"/>
    </location>
</feature>
<evidence type="ECO:0000256" key="4">
    <source>
        <dbReference type="ARBA" id="ARBA00022538"/>
    </source>
</evidence>
<dbReference type="EMBL" id="JAVIDL010000008">
    <property type="protein sequence ID" value="MDQ8935271.1"/>
    <property type="molecule type" value="Genomic_DNA"/>
</dbReference>
<accession>A0AAW8J989</accession>
<keyword evidence="9 11" id="KW-0472">Membrane</keyword>
<reference evidence="13" key="1">
    <citation type="submission" date="2023-08" db="EMBL/GenBank/DDBJ databases">
        <title>Emergence of clinically-relevant ST2 carbapenem-resistant Acinetobacter baumannii strains in hospital sewages in Zhejiang, East of China.</title>
        <authorList>
            <person name="Kaichao C."/>
            <person name="Zhang R."/>
        </authorList>
    </citation>
    <scope>NUCLEOTIDE SEQUENCE</scope>
    <source>
        <strain evidence="13">M-RB-37</strain>
    </source>
</reference>
<dbReference type="RefSeq" id="WP_308981157.1">
    <property type="nucleotide sequence ID" value="NZ_JAVIDL010000008.1"/>
</dbReference>
<evidence type="ECO:0000256" key="9">
    <source>
        <dbReference type="ARBA" id="ARBA00023136"/>
    </source>
</evidence>
<keyword evidence="3" id="KW-0050">Antiport</keyword>
<evidence type="ECO:0000256" key="10">
    <source>
        <dbReference type="SAM" id="MobiDB-lite"/>
    </source>
</evidence>
<keyword evidence="6" id="KW-0630">Potassium</keyword>
<dbReference type="FunFam" id="3.40.50.720:FF:000036">
    <property type="entry name" value="Glutathione-regulated potassium-efflux system protein KefB"/>
    <property type="match status" value="1"/>
</dbReference>
<feature type="region of interest" description="Disordered" evidence="10">
    <location>
        <begin position="590"/>
        <end position="614"/>
    </location>
</feature>
<feature type="transmembrane region" description="Helical" evidence="11">
    <location>
        <begin position="24"/>
        <end position="44"/>
    </location>
</feature>
<dbReference type="GO" id="GO:0006813">
    <property type="term" value="P:potassium ion transport"/>
    <property type="evidence" value="ECO:0007669"/>
    <property type="project" value="UniProtKB-KW"/>
</dbReference>
<feature type="transmembrane region" description="Helical" evidence="11">
    <location>
        <begin position="220"/>
        <end position="249"/>
    </location>
</feature>
<proteinExistence type="predicted"/>
<dbReference type="GO" id="GO:0012505">
    <property type="term" value="C:endomembrane system"/>
    <property type="evidence" value="ECO:0007669"/>
    <property type="project" value="UniProtKB-SubCell"/>
</dbReference>
<keyword evidence="5 11" id="KW-0812">Transmembrane</keyword>
<evidence type="ECO:0000256" key="6">
    <source>
        <dbReference type="ARBA" id="ARBA00022958"/>
    </source>
</evidence>
<evidence type="ECO:0000256" key="7">
    <source>
        <dbReference type="ARBA" id="ARBA00022989"/>
    </source>
</evidence>
<evidence type="ECO:0000256" key="2">
    <source>
        <dbReference type="ARBA" id="ARBA00022448"/>
    </source>
</evidence>
<dbReference type="InterPro" id="IPR006153">
    <property type="entry name" value="Cation/H_exchanger_TM"/>
</dbReference>
<gene>
    <name evidence="13" type="ORF">RFH47_05975</name>
</gene>
<protein>
    <submittedName>
        <fullName evidence="13">Cation:proton antiporter</fullName>
    </submittedName>
</protein>
<dbReference type="PANTHER" id="PTHR46157">
    <property type="entry name" value="K(+) EFFLUX ANTIPORTER 3, CHLOROPLASTIC"/>
    <property type="match status" value="1"/>
</dbReference>
<dbReference type="PROSITE" id="PS51201">
    <property type="entry name" value="RCK_N"/>
    <property type="match status" value="1"/>
</dbReference>
<keyword evidence="7 11" id="KW-1133">Transmembrane helix</keyword>
<dbReference type="Proteomes" id="UP001243844">
    <property type="component" value="Unassembled WGS sequence"/>
</dbReference>
<feature type="transmembrane region" description="Helical" evidence="11">
    <location>
        <begin position="181"/>
        <end position="200"/>
    </location>
</feature>
<dbReference type="SUPFAM" id="SSF51735">
    <property type="entry name" value="NAD(P)-binding Rossmann-fold domains"/>
    <property type="match status" value="1"/>
</dbReference>
<dbReference type="GO" id="GO:0005886">
    <property type="term" value="C:plasma membrane"/>
    <property type="evidence" value="ECO:0007669"/>
    <property type="project" value="TreeGrafter"/>
</dbReference>
<dbReference type="Gene3D" id="1.20.1530.20">
    <property type="match status" value="1"/>
</dbReference>
<dbReference type="Gene3D" id="3.40.50.720">
    <property type="entry name" value="NAD(P)-binding Rossmann-like Domain"/>
    <property type="match status" value="1"/>
</dbReference>
<feature type="transmembrane region" description="Helical" evidence="11">
    <location>
        <begin position="56"/>
        <end position="72"/>
    </location>
</feature>
<feature type="transmembrane region" description="Helical" evidence="11">
    <location>
        <begin position="150"/>
        <end position="169"/>
    </location>
</feature>
<feature type="transmembrane region" description="Helical" evidence="11">
    <location>
        <begin position="84"/>
        <end position="106"/>
    </location>
</feature>
<dbReference type="InterPro" id="IPR036291">
    <property type="entry name" value="NAD(P)-bd_dom_sf"/>
</dbReference>
<dbReference type="GO" id="GO:1902600">
    <property type="term" value="P:proton transmembrane transport"/>
    <property type="evidence" value="ECO:0007669"/>
    <property type="project" value="InterPro"/>
</dbReference>
<dbReference type="Pfam" id="PF02254">
    <property type="entry name" value="TrkA_N"/>
    <property type="match status" value="1"/>
</dbReference>
<evidence type="ECO:0000256" key="1">
    <source>
        <dbReference type="ARBA" id="ARBA00004127"/>
    </source>
</evidence>
<feature type="compositionally biased region" description="Polar residues" evidence="10">
    <location>
        <begin position="590"/>
        <end position="612"/>
    </location>
</feature>
<comment type="subcellular location">
    <subcellularLocation>
        <location evidence="1">Endomembrane system</location>
        <topology evidence="1">Multi-pass membrane protein</topology>
    </subcellularLocation>
</comment>
<dbReference type="Pfam" id="PF00999">
    <property type="entry name" value="Na_H_Exchanger"/>
    <property type="match status" value="1"/>
</dbReference>
<keyword evidence="8" id="KW-0406">Ion transport</keyword>
<evidence type="ECO:0000259" key="12">
    <source>
        <dbReference type="PROSITE" id="PS51201"/>
    </source>
</evidence>
<dbReference type="GO" id="GO:0015297">
    <property type="term" value="F:antiporter activity"/>
    <property type="evidence" value="ECO:0007669"/>
    <property type="project" value="UniProtKB-KW"/>
</dbReference>
<keyword evidence="2" id="KW-0813">Transport</keyword>
<evidence type="ECO:0000256" key="3">
    <source>
        <dbReference type="ARBA" id="ARBA00022449"/>
    </source>
</evidence>
<keyword evidence="4" id="KW-0633">Potassium transport</keyword>
<comment type="caution">
    <text evidence="13">The sequence shown here is derived from an EMBL/GenBank/DDBJ whole genome shotgun (WGS) entry which is preliminary data.</text>
</comment>
<evidence type="ECO:0000313" key="13">
    <source>
        <dbReference type="EMBL" id="MDQ8935271.1"/>
    </source>
</evidence>
<organism evidence="13 14">
    <name type="scientific">Acinetobacter rudis</name>
    <dbReference type="NCBI Taxonomy" id="632955"/>
    <lineage>
        <taxon>Bacteria</taxon>
        <taxon>Pseudomonadati</taxon>
        <taxon>Pseudomonadota</taxon>
        <taxon>Gammaproteobacteria</taxon>
        <taxon>Moraxellales</taxon>
        <taxon>Moraxellaceae</taxon>
        <taxon>Acinetobacter</taxon>
    </lineage>
</organism>
<evidence type="ECO:0000256" key="8">
    <source>
        <dbReference type="ARBA" id="ARBA00023065"/>
    </source>
</evidence>
<name>A0AAW8J989_9GAMM</name>
<dbReference type="PANTHER" id="PTHR46157:SF4">
    <property type="entry name" value="K(+) EFFLUX ANTIPORTER 3, CHLOROPLASTIC"/>
    <property type="match status" value="1"/>
</dbReference>
<sequence>MSLLVQITILLATALILVPLSKRLGLNHVLAFILTGLVLGPHLLNLNQESTFTTQLAHLGSLSLLFLLGLQLRPQRLWQLRGQINALGSLSLLLCTLVLMVALLLLFKLSLFTSLFLAVALSIASGTLLVESLQQQQLTNSRFGQQSFLLFIQQGVLALLLLALSPLFLKNTQNIQYDIAYCAALVAAFSGLFLMGRYVIRPLQRFLSKNATTELLTASAILQGVIVFLILTSLSIPATVSALLTGVLLADAEYRYEFETTIAPFKGTVLGMFFIAIGMSLNLNILISHSLWIFSALIIFIALKALCLFAVAYFYQRKWQQPLLLALSFAQAGEIAFISIQLLLDTNHLSSIQYQLLLIVVTLSMMLNPALFWFMRRYILNPKPQAAKNIKDTVNPQLIIAGFGRSGQIIARIAHIKQIPFTAIDNSPVSLQALDDSTASIIEGDATDIEVLTNAGIESAKVFALAIDDVESSMQIARYLRLNYPALCLIVRARDRHHLHLLKELGINHIWRETYLSSLGMAYQTLCQLNIPIAQAQQLIAQFRNHDEALIAEQQRIYNDDTKVYESYSSFIEELNYIFEGDQALNTTVSNSPITNDADVTTDSSPESTNSVPHHAQYRIDVSKNEFD</sequence>
<dbReference type="InterPro" id="IPR038770">
    <property type="entry name" value="Na+/solute_symporter_sf"/>
</dbReference>
<feature type="transmembrane region" description="Helical" evidence="11">
    <location>
        <begin position="111"/>
        <end position="130"/>
    </location>
</feature>
<dbReference type="AlphaFoldDB" id="A0AAW8J989"/>
<evidence type="ECO:0000256" key="11">
    <source>
        <dbReference type="SAM" id="Phobius"/>
    </source>
</evidence>
<evidence type="ECO:0000313" key="14">
    <source>
        <dbReference type="Proteomes" id="UP001243844"/>
    </source>
</evidence>
<feature type="transmembrane region" description="Helical" evidence="11">
    <location>
        <begin position="293"/>
        <end position="315"/>
    </location>
</feature>
<feature type="domain" description="RCK N-terminal" evidence="12">
    <location>
        <begin position="395"/>
        <end position="511"/>
    </location>
</feature>
<feature type="transmembrane region" description="Helical" evidence="11">
    <location>
        <begin position="356"/>
        <end position="375"/>
    </location>
</feature>
<dbReference type="InterPro" id="IPR003148">
    <property type="entry name" value="RCK_N"/>
</dbReference>